<dbReference type="OrthoDB" id="597234at2759"/>
<dbReference type="Proteomes" id="UP000828251">
    <property type="component" value="Unassembled WGS sequence"/>
</dbReference>
<gene>
    <name evidence="2" type="ORF">J1N35_035266</name>
</gene>
<dbReference type="GO" id="GO:0003676">
    <property type="term" value="F:nucleic acid binding"/>
    <property type="evidence" value="ECO:0007669"/>
    <property type="project" value="InterPro"/>
</dbReference>
<reference evidence="2 3" key="1">
    <citation type="journal article" date="2021" name="Plant Biotechnol. J.">
        <title>Multi-omics assisted identification of the key and species-specific regulatory components of drought-tolerant mechanisms in Gossypium stocksii.</title>
        <authorList>
            <person name="Yu D."/>
            <person name="Ke L."/>
            <person name="Zhang D."/>
            <person name="Wu Y."/>
            <person name="Sun Y."/>
            <person name="Mei J."/>
            <person name="Sun J."/>
            <person name="Sun Y."/>
        </authorList>
    </citation>
    <scope>NUCLEOTIDE SEQUENCE [LARGE SCALE GENOMIC DNA]</scope>
    <source>
        <strain evidence="3">cv. E1</strain>
        <tissue evidence="2">Leaf</tissue>
    </source>
</reference>
<dbReference type="AlphaFoldDB" id="A0A9D3ZQ07"/>
<dbReference type="InterPro" id="IPR053151">
    <property type="entry name" value="RNase_H-like"/>
</dbReference>
<dbReference type="SUPFAM" id="SSF53098">
    <property type="entry name" value="Ribonuclease H-like"/>
    <property type="match status" value="1"/>
</dbReference>
<dbReference type="Gene3D" id="3.30.420.10">
    <property type="entry name" value="Ribonuclease H-like superfamily/Ribonuclease H"/>
    <property type="match status" value="1"/>
</dbReference>
<protein>
    <recommendedName>
        <fullName evidence="1">RNase H type-1 domain-containing protein</fullName>
    </recommendedName>
</protein>
<keyword evidence="3" id="KW-1185">Reference proteome</keyword>
<evidence type="ECO:0000313" key="3">
    <source>
        <dbReference type="Proteomes" id="UP000828251"/>
    </source>
</evidence>
<dbReference type="EMBL" id="JAIQCV010000010">
    <property type="protein sequence ID" value="KAH1057201.1"/>
    <property type="molecule type" value="Genomic_DNA"/>
</dbReference>
<dbReference type="InterPro" id="IPR012337">
    <property type="entry name" value="RNaseH-like_sf"/>
</dbReference>
<accession>A0A9D3ZQ07</accession>
<dbReference type="PANTHER" id="PTHR47723:SF19">
    <property type="entry name" value="POLYNUCLEOTIDYL TRANSFERASE, RIBONUCLEASE H-LIKE SUPERFAMILY PROTEIN"/>
    <property type="match status" value="1"/>
</dbReference>
<dbReference type="GO" id="GO:0004523">
    <property type="term" value="F:RNA-DNA hybrid ribonuclease activity"/>
    <property type="evidence" value="ECO:0007669"/>
    <property type="project" value="InterPro"/>
</dbReference>
<comment type="caution">
    <text evidence="2">The sequence shown here is derived from an EMBL/GenBank/DDBJ whole genome shotgun (WGS) entry which is preliminary data.</text>
</comment>
<dbReference type="InterPro" id="IPR044730">
    <property type="entry name" value="RNase_H-like_dom_plant"/>
</dbReference>
<name>A0A9D3ZQ07_9ROSI</name>
<dbReference type="InterPro" id="IPR036397">
    <property type="entry name" value="RNaseH_sf"/>
</dbReference>
<dbReference type="CDD" id="cd06222">
    <property type="entry name" value="RNase_H_like"/>
    <property type="match status" value="1"/>
</dbReference>
<dbReference type="Pfam" id="PF13456">
    <property type="entry name" value="RVT_3"/>
    <property type="match status" value="1"/>
</dbReference>
<proteinExistence type="predicted"/>
<feature type="domain" description="RNase H type-1" evidence="1">
    <location>
        <begin position="56"/>
        <end position="132"/>
    </location>
</feature>
<dbReference type="InterPro" id="IPR002156">
    <property type="entry name" value="RNaseH_domain"/>
</dbReference>
<sequence>MGQSSACMICGHGTEDILHVIRDCSLAKKVWRLVVLAEKLSRIGQNLMHNWVHLHSDGAITRDSGYATAGGLIRDSSGNWIVGFTHYLESYSPLEVEFWGILDGVLIALSKGYSNVRIQTENLEVIKALSSKIGVDSGITVLRRVKRLLRSEG</sequence>
<evidence type="ECO:0000313" key="2">
    <source>
        <dbReference type="EMBL" id="KAH1057201.1"/>
    </source>
</evidence>
<dbReference type="PANTHER" id="PTHR47723">
    <property type="entry name" value="OS05G0353850 PROTEIN"/>
    <property type="match status" value="1"/>
</dbReference>
<evidence type="ECO:0000259" key="1">
    <source>
        <dbReference type="Pfam" id="PF13456"/>
    </source>
</evidence>
<organism evidence="2 3">
    <name type="scientific">Gossypium stocksii</name>
    <dbReference type="NCBI Taxonomy" id="47602"/>
    <lineage>
        <taxon>Eukaryota</taxon>
        <taxon>Viridiplantae</taxon>
        <taxon>Streptophyta</taxon>
        <taxon>Embryophyta</taxon>
        <taxon>Tracheophyta</taxon>
        <taxon>Spermatophyta</taxon>
        <taxon>Magnoliopsida</taxon>
        <taxon>eudicotyledons</taxon>
        <taxon>Gunneridae</taxon>
        <taxon>Pentapetalae</taxon>
        <taxon>rosids</taxon>
        <taxon>malvids</taxon>
        <taxon>Malvales</taxon>
        <taxon>Malvaceae</taxon>
        <taxon>Malvoideae</taxon>
        <taxon>Gossypium</taxon>
    </lineage>
</organism>